<dbReference type="Proteomes" id="UP000295443">
    <property type="component" value="Unassembled WGS sequence"/>
</dbReference>
<dbReference type="SUPFAM" id="SSF48239">
    <property type="entry name" value="Terpenoid cyclases/Protein prenyltransferases"/>
    <property type="match status" value="1"/>
</dbReference>
<dbReference type="Pfam" id="PF07703">
    <property type="entry name" value="A2M_BRD"/>
    <property type="match status" value="1"/>
</dbReference>
<dbReference type="SMART" id="SM01360">
    <property type="entry name" value="A2M"/>
    <property type="match status" value="1"/>
</dbReference>
<dbReference type="PANTHER" id="PTHR40094:SF1">
    <property type="entry name" value="UBIQUITIN DOMAIN-CONTAINING PROTEIN"/>
    <property type="match status" value="1"/>
</dbReference>
<evidence type="ECO:0000256" key="2">
    <source>
        <dbReference type="SAM" id="MobiDB-lite"/>
    </source>
</evidence>
<evidence type="ECO:0000313" key="7">
    <source>
        <dbReference type="Proteomes" id="UP000295443"/>
    </source>
</evidence>
<feature type="region of interest" description="Disordered" evidence="2">
    <location>
        <begin position="278"/>
        <end position="302"/>
    </location>
</feature>
<reference evidence="6 7" key="1">
    <citation type="submission" date="2019-03" db="EMBL/GenBank/DDBJ databases">
        <title>Genome sequence of Thiobacillaceae bacterium LSR1, a sulfur-oxidizing bacterium isolated from freshwater sediment.</title>
        <authorList>
            <person name="Li S."/>
        </authorList>
    </citation>
    <scope>NUCLEOTIDE SEQUENCE [LARGE SCALE GENOMIC DNA]</scope>
    <source>
        <strain evidence="6 7">LSR1</strain>
    </source>
</reference>
<dbReference type="InterPro" id="IPR011625">
    <property type="entry name" value="A2M_N_BRD"/>
</dbReference>
<dbReference type="SMART" id="SM01359">
    <property type="entry name" value="A2M_N_2"/>
    <property type="match status" value="1"/>
</dbReference>
<dbReference type="Pfam" id="PF17973">
    <property type="entry name" value="bMG10"/>
    <property type="match status" value="1"/>
</dbReference>
<organism evidence="6 7">
    <name type="scientific">Parasulfuritortus cantonensis</name>
    <dbReference type="NCBI Taxonomy" id="2528202"/>
    <lineage>
        <taxon>Bacteria</taxon>
        <taxon>Pseudomonadati</taxon>
        <taxon>Pseudomonadota</taxon>
        <taxon>Betaproteobacteria</taxon>
        <taxon>Nitrosomonadales</taxon>
        <taxon>Thiobacillaceae</taxon>
        <taxon>Parasulfuritortus</taxon>
    </lineage>
</organism>
<dbReference type="InterPro" id="IPR021868">
    <property type="entry name" value="Alpha_2_Macroglob_MG3"/>
</dbReference>
<evidence type="ECO:0000313" key="6">
    <source>
        <dbReference type="EMBL" id="TCJ15770.1"/>
    </source>
</evidence>
<dbReference type="Pfam" id="PF00207">
    <property type="entry name" value="A2M"/>
    <property type="match status" value="1"/>
</dbReference>
<accession>A0A4R1BF51</accession>
<dbReference type="InterPro" id="IPR008930">
    <property type="entry name" value="Terpenoid_cyclase/PrenylTrfase"/>
</dbReference>
<evidence type="ECO:0000256" key="3">
    <source>
        <dbReference type="SAM" id="SignalP"/>
    </source>
</evidence>
<dbReference type="InterPro" id="IPR041246">
    <property type="entry name" value="Bact_MG10"/>
</dbReference>
<dbReference type="EMBL" id="SJZB01000022">
    <property type="protein sequence ID" value="TCJ15770.1"/>
    <property type="molecule type" value="Genomic_DNA"/>
</dbReference>
<dbReference type="InterPro" id="IPR002890">
    <property type="entry name" value="MG2"/>
</dbReference>
<evidence type="ECO:0000259" key="4">
    <source>
        <dbReference type="SMART" id="SM01359"/>
    </source>
</evidence>
<feature type="domain" description="Alpha-2-macroglobulin bait region" evidence="4">
    <location>
        <begin position="960"/>
        <end position="1116"/>
    </location>
</feature>
<dbReference type="InterPro" id="IPR051802">
    <property type="entry name" value="YfhM-like"/>
</dbReference>
<dbReference type="Pfam" id="PF01835">
    <property type="entry name" value="MG2"/>
    <property type="match status" value="1"/>
</dbReference>
<feature type="signal peptide" evidence="3">
    <location>
        <begin position="1"/>
        <end position="19"/>
    </location>
</feature>
<evidence type="ECO:0000259" key="5">
    <source>
        <dbReference type="SMART" id="SM01360"/>
    </source>
</evidence>
<comment type="similarity">
    <text evidence="1">Belongs to the protease inhibitor I39 (alpha-2-macroglobulin) family. Bacterial alpha-2-macroglobulin subfamily.</text>
</comment>
<dbReference type="PANTHER" id="PTHR40094">
    <property type="entry name" value="ALPHA-2-MACROGLOBULIN HOMOLOG"/>
    <property type="match status" value="1"/>
</dbReference>
<proteinExistence type="inferred from homology"/>
<dbReference type="GO" id="GO:0004866">
    <property type="term" value="F:endopeptidase inhibitor activity"/>
    <property type="evidence" value="ECO:0007669"/>
    <property type="project" value="InterPro"/>
</dbReference>
<dbReference type="RefSeq" id="WP_131445517.1">
    <property type="nucleotide sequence ID" value="NZ_SJZB01000022.1"/>
</dbReference>
<comment type="caution">
    <text evidence="6">The sequence shown here is derived from an EMBL/GenBank/DDBJ whole genome shotgun (WGS) entry which is preliminary data.</text>
</comment>
<keyword evidence="7" id="KW-1185">Reference proteome</keyword>
<feature type="domain" description="Alpha-2-macroglobulin" evidence="5">
    <location>
        <begin position="1174"/>
        <end position="1261"/>
    </location>
</feature>
<evidence type="ECO:0000256" key="1">
    <source>
        <dbReference type="ARBA" id="ARBA00010556"/>
    </source>
</evidence>
<dbReference type="OrthoDB" id="9767116at2"/>
<sequence length="1835" mass="198931">MRTAWSLLAAFLLVSAAHGAGLESFTPQGVVSQVRQVQARFDGAMAPLGKADTPAPFTVECAPGQGYWADERTWVYDFAATPAPGTACSFTVRTGLTSLAGEAIPGASYGFRFAGPQVVQILPDNDARVDENQAFVVVFDGPVDEATLTGHGHCAVEGIYERIPIRRLSGQARATLVKEWQARRYDADGIPAERVEVVQCARPLPANAKLALVWQRPDSDAVQSFEFTVRDQFVAHLRCTRENARAGCMPLEPVRVEFTAQVARDVLDRISLTDAAGKRYAREPDDDPTGDRVTFPGPFPPDAKLTLSLPDKLTDDAGRALLNQDRFPVTAAVAELPPLVKFSGDFGIIERHAGGLLPITLRNLEPGAGGTGAKIRWLRLDQDKDIADWWRRLHDFDNPREYPPPDRRSERLLDAALPGLAERTLPKPNGAKEFEIVGLPLEKPGYYVLEAESRYLGRSLLGADKPMYVRAAALVTNLAVHFKWGAKNSLAWVTSLDQGQPVAGARIAVNDCKGTLLAKGVTDAKGMAFIPAGVPDPRAAQWDCPLLVSARTGDDLGFARSDWDDGIESWRFNLPSDWRQDDRLAHSVLDRSLFKPGETVHMKHILRDKRLAGLGYPKNLPKTLMIEHEASGQRWFLPLTWQAGAAVDEWRIPATAKRGAYGLRLVDAEVKADTPPERLQYLSGLDSGRFTVADFRVPLMKAALNPVRPDLTAAANAEEDVSVAYLNGGAAKNLPVRLRAQMSPRHGVSFAAWPDYVFAQPADGSDDEADQTLDADPLTLDAGGAGRGRVVGIPARAYPQQLAVELEYTDPNGEIQTVSRRQNWWPADVVVGFKRPDWVKAGTRTTLEFATVDTAGKALAGIPVSVHPVARRHLGYRVRLVGGFYGYREETQDTPLEGECSGVSDAGGHFACTVTAPAGGQIIVGAEARDPAGRLAVGHASLWVAGRDEWWFDQENHDRIDLLPEKKTYAAGETARFQVRMPFRSATALVTVERDGILDARVVPLSGQAPVLELPVSASWAPNVYVSALVVRGRVDAVAPTAFVDLGKPAYKLGVAGIEVDQRGHRLDVRVTPERDTYQTRDQAKVRLAVKTADGKPLPADTQVIVAAVDEGLLELADNKSWDLLPAMMAERGYAMRTFTAQSQVTGKRHFGKKALPAGGGGGRSPTRELFDTLLYWNPAVKLDNKGEATVAIPLNDSLTRFRIVAVAASESRFGTGWSGIRATRDLQISAGLAPLVREGDRIEAHFTVRNGTARTMRIAMGAQASGLGVLAPQRFELAPGDGKEVSWPITVPAGRERLDWYVNARDLDSRALDAVKVGQAVQPVQPVRLVAGQLYRLDKPLDLPVAAPDDAIPGRGELRATLAASLGGSLVGVREYMRRYPYACLEQKTSKAVAGHDTKAWDELMEALPGYLDGDGLAAYFPGMNRGSVALTAYLLSISQAAGYAVPAAPRLRMEAALANYLAGRLERPAGLLPSRADGALRLAALAALARAGKAGPELVATVKPSANLWPAGMLIDWIDVLKRTPAVPERDAKLAAAETALRSRLTYTGSRLNFGDDGAWWLMGSADGNAVRGLLAVLDRPGWQTDLPRLMAGALARQARGHWDTTTANAWGSVALDQYGARFDKVKPTGKSTAYLGKTGRVVDWQANPNGASAAFPLPAQPTTLKLRHQGKGAPYVNVTTLAALDLKAPVARGYTVRRELVPVDQKTPGEWHRGDIVRVRLTVDARDDMGWVVIDDPVPAGASILGGGLKRDSAILTGDEKQAGDAWPAWQERRFDRFQAYYEYVPRGQLSLEYTFRLNNEGRFALPATRVEAMYAPEMYGETPNAAIVVLP</sequence>
<protein>
    <submittedName>
        <fullName evidence="6">Alpha-2-macroglobulin</fullName>
    </submittedName>
</protein>
<dbReference type="InterPro" id="IPR001599">
    <property type="entry name" value="Macroglobln_a2"/>
</dbReference>
<keyword evidence="3" id="KW-0732">Signal</keyword>
<gene>
    <name evidence="6" type="ORF">EZJ19_05995</name>
</gene>
<feature type="chain" id="PRO_5020544628" evidence="3">
    <location>
        <begin position="20"/>
        <end position="1835"/>
    </location>
</feature>
<dbReference type="Pfam" id="PF11974">
    <property type="entry name" value="bMG3"/>
    <property type="match status" value="1"/>
</dbReference>
<name>A0A4R1BF51_9PROT</name>